<reference evidence="1 2" key="1">
    <citation type="submission" date="2017-02" db="EMBL/GenBank/DDBJ databases">
        <authorList>
            <person name="Peterson S.W."/>
        </authorList>
    </citation>
    <scope>NUCLEOTIDE SEQUENCE [LARGE SCALE GENOMIC DNA]</scope>
    <source>
        <strain evidence="1 2">CECT 9189</strain>
    </source>
</reference>
<name>A0A1T4T6F2_9GAMM</name>
<dbReference type="EMBL" id="FUWP01000009">
    <property type="protein sequence ID" value="SKA36054.1"/>
    <property type="molecule type" value="Genomic_DNA"/>
</dbReference>
<accession>A0A1T4T6F2</accession>
<dbReference type="AlphaFoldDB" id="A0A1T4T6F2"/>
<evidence type="ECO:0000313" key="2">
    <source>
        <dbReference type="Proteomes" id="UP000191116"/>
    </source>
</evidence>
<proteinExistence type="predicted"/>
<protein>
    <submittedName>
        <fullName evidence="1">Uncharacterized protein</fullName>
    </submittedName>
</protein>
<evidence type="ECO:0000313" key="1">
    <source>
        <dbReference type="EMBL" id="SKA36054.1"/>
    </source>
</evidence>
<gene>
    <name evidence="1" type="ORF">CZ814_02003</name>
</gene>
<dbReference type="OrthoDB" id="5823067at2"/>
<dbReference type="Proteomes" id="UP000191116">
    <property type="component" value="Unassembled WGS sequence"/>
</dbReference>
<dbReference type="RefSeq" id="WP_080174818.1">
    <property type="nucleotide sequence ID" value="NZ_AP024854.1"/>
</dbReference>
<sequence length="168" mass="19359">MTNHIVTTYTRSIFDDDIEEDSIEDFSDEPSSVTVVSFDRAEMLARVIQEEVALADGKYNTFDEDDNRVGYRATFDDKDVNRIRFNLVHLIDKESRNLKAYDIEVKAVPESNTLYISIMPYMPFFTTILDMYDGNEAQQIDALMQQAIATLAEGWLFKRLMDNNEISG</sequence>
<organism evidence="1 2">
    <name type="scientific">Photobacterium toruni</name>
    <dbReference type="NCBI Taxonomy" id="1935446"/>
    <lineage>
        <taxon>Bacteria</taxon>
        <taxon>Pseudomonadati</taxon>
        <taxon>Pseudomonadota</taxon>
        <taxon>Gammaproteobacteria</taxon>
        <taxon>Vibrionales</taxon>
        <taxon>Vibrionaceae</taxon>
        <taxon>Photobacterium</taxon>
    </lineage>
</organism>